<organism evidence="1 2">
    <name type="scientific">Stephania cephalantha</name>
    <dbReference type="NCBI Taxonomy" id="152367"/>
    <lineage>
        <taxon>Eukaryota</taxon>
        <taxon>Viridiplantae</taxon>
        <taxon>Streptophyta</taxon>
        <taxon>Embryophyta</taxon>
        <taxon>Tracheophyta</taxon>
        <taxon>Spermatophyta</taxon>
        <taxon>Magnoliopsida</taxon>
        <taxon>Ranunculales</taxon>
        <taxon>Menispermaceae</taxon>
        <taxon>Menispermoideae</taxon>
        <taxon>Cissampelideae</taxon>
        <taxon>Stephania</taxon>
    </lineage>
</organism>
<reference evidence="1 2" key="1">
    <citation type="submission" date="2024-01" db="EMBL/GenBank/DDBJ databases">
        <title>Genome assemblies of Stephania.</title>
        <authorList>
            <person name="Yang L."/>
        </authorList>
    </citation>
    <scope>NUCLEOTIDE SEQUENCE [LARGE SCALE GENOMIC DNA]</scope>
    <source>
        <strain evidence="1">JXDWG</strain>
        <tissue evidence="1">Leaf</tissue>
    </source>
</reference>
<evidence type="ECO:0008006" key="3">
    <source>
        <dbReference type="Google" id="ProtNLM"/>
    </source>
</evidence>
<comment type="caution">
    <text evidence="1">The sequence shown here is derived from an EMBL/GenBank/DDBJ whole genome shotgun (WGS) entry which is preliminary data.</text>
</comment>
<accession>A0AAP0KDY0</accession>
<dbReference type="Proteomes" id="UP001419268">
    <property type="component" value="Unassembled WGS sequence"/>
</dbReference>
<evidence type="ECO:0000313" key="1">
    <source>
        <dbReference type="EMBL" id="KAK9149928.1"/>
    </source>
</evidence>
<dbReference type="EMBL" id="JBBNAG010000003">
    <property type="protein sequence ID" value="KAK9149928.1"/>
    <property type="molecule type" value="Genomic_DNA"/>
</dbReference>
<evidence type="ECO:0000313" key="2">
    <source>
        <dbReference type="Proteomes" id="UP001419268"/>
    </source>
</evidence>
<gene>
    <name evidence="1" type="ORF">Scep_008685</name>
</gene>
<dbReference type="AlphaFoldDB" id="A0AAP0KDY0"/>
<proteinExistence type="predicted"/>
<name>A0AAP0KDY0_9MAGN</name>
<keyword evidence="2" id="KW-1185">Reference proteome</keyword>
<protein>
    <recommendedName>
        <fullName evidence="3">Retrotransposon gag domain-containing protein</fullName>
    </recommendedName>
</protein>
<sequence length="66" mass="7745">MIVKSSKFMHIRQRLGESVMHYMERYQQFLQFAGRVADTNRNLVHFFCEGLFPAIGGTVTQQSLRH</sequence>